<proteinExistence type="predicted"/>
<sequence>MRPGPEWKRFLLPHPCPGRAPCDAAIACEFKLVPSNRAMDGGVTTAKRPAFFRNSRRACSSGTSLSVFPLEYFPLFINVLQAENNNSNHII</sequence>
<accession>A0A1R3V0Y7</accession>
<gene>
    <name evidence="1" type="ORF">BQ8794_130046</name>
</gene>
<evidence type="ECO:0000313" key="1">
    <source>
        <dbReference type="EMBL" id="SIT53562.1"/>
    </source>
</evidence>
<dbReference type="STRING" id="1631249.BQ8794_130046"/>
<dbReference type="Proteomes" id="UP000188388">
    <property type="component" value="Unassembled WGS sequence"/>
</dbReference>
<dbReference type="EMBL" id="FTPD01000005">
    <property type="protein sequence ID" value="SIT53562.1"/>
    <property type="molecule type" value="Genomic_DNA"/>
</dbReference>
<evidence type="ECO:0000313" key="2">
    <source>
        <dbReference type="Proteomes" id="UP000188388"/>
    </source>
</evidence>
<keyword evidence="2" id="KW-1185">Reference proteome</keyword>
<name>A0A1R3V0Y7_9HYPH</name>
<organism evidence="1 2">
    <name type="scientific">Mesorhizobium prunaredense</name>
    <dbReference type="NCBI Taxonomy" id="1631249"/>
    <lineage>
        <taxon>Bacteria</taxon>
        <taxon>Pseudomonadati</taxon>
        <taxon>Pseudomonadota</taxon>
        <taxon>Alphaproteobacteria</taxon>
        <taxon>Hyphomicrobiales</taxon>
        <taxon>Phyllobacteriaceae</taxon>
        <taxon>Mesorhizobium</taxon>
    </lineage>
</organism>
<dbReference type="AlphaFoldDB" id="A0A1R3V0Y7"/>
<protein>
    <submittedName>
        <fullName evidence="1">Uncharacterized protein</fullName>
    </submittedName>
</protein>
<reference evidence="2" key="1">
    <citation type="submission" date="2017-01" db="EMBL/GenBank/DDBJ databases">
        <authorList>
            <person name="Brunel B."/>
        </authorList>
    </citation>
    <scope>NUCLEOTIDE SEQUENCE [LARGE SCALE GENOMIC DNA]</scope>
</reference>